<organism evidence="1">
    <name type="scientific">Amphimedon queenslandica</name>
    <name type="common">Sponge</name>
    <dbReference type="NCBI Taxonomy" id="400682"/>
    <lineage>
        <taxon>Eukaryota</taxon>
        <taxon>Metazoa</taxon>
        <taxon>Porifera</taxon>
        <taxon>Demospongiae</taxon>
        <taxon>Heteroscleromorpha</taxon>
        <taxon>Haplosclerida</taxon>
        <taxon>Niphatidae</taxon>
        <taxon>Amphimedon</taxon>
    </lineage>
</organism>
<dbReference type="EnsemblMetazoa" id="Aqu2.1.38296_001">
    <property type="protein sequence ID" value="Aqu2.1.38296_001"/>
    <property type="gene ID" value="Aqu2.1.38296"/>
</dbReference>
<evidence type="ECO:0000313" key="1">
    <source>
        <dbReference type="EnsemblMetazoa" id="Aqu2.1.38296_001"/>
    </source>
</evidence>
<dbReference type="AlphaFoldDB" id="A0A1X7VE19"/>
<dbReference type="InParanoid" id="A0A1X7VE19"/>
<proteinExistence type="predicted"/>
<dbReference type="OMA" id="LPWRDTF"/>
<accession>A0A1X7VE19</accession>
<sequence>MTEAQSISGTTGLNEQLKKFWELESLGITKEEKSLYDQFVSFIGESYHVTLPWRDTFRLLPDNYQLSLRRLNGLLRGLRQQPALFEQYSRVITEQIAKGIAEVVGNPNMVCGEGVN</sequence>
<protein>
    <submittedName>
        <fullName evidence="1">Uncharacterized protein</fullName>
    </submittedName>
</protein>
<name>A0A1X7VE19_AMPQE</name>
<reference evidence="1" key="1">
    <citation type="submission" date="2017-05" db="UniProtKB">
        <authorList>
            <consortium name="EnsemblMetazoa"/>
        </authorList>
    </citation>
    <scope>IDENTIFICATION</scope>
</reference>